<evidence type="ECO:0000313" key="1">
    <source>
        <dbReference type="EMBL" id="TDX20866.1"/>
    </source>
</evidence>
<proteinExistence type="predicted"/>
<accession>A0A4R8F6D1</accession>
<evidence type="ECO:0000313" key="2">
    <source>
        <dbReference type="Proteomes" id="UP000295484"/>
    </source>
</evidence>
<comment type="caution">
    <text evidence="1">The sequence shown here is derived from an EMBL/GenBank/DDBJ whole genome shotgun (WGS) entry which is preliminary data.</text>
</comment>
<organism evidence="1 2">
    <name type="scientific">Rhodovulum visakhapatnamense</name>
    <dbReference type="NCBI Taxonomy" id="364297"/>
    <lineage>
        <taxon>Bacteria</taxon>
        <taxon>Pseudomonadati</taxon>
        <taxon>Pseudomonadota</taxon>
        <taxon>Alphaproteobacteria</taxon>
        <taxon>Rhodobacterales</taxon>
        <taxon>Paracoccaceae</taxon>
        <taxon>Rhodovulum</taxon>
    </lineage>
</organism>
<dbReference type="EMBL" id="SOEB01000050">
    <property type="protein sequence ID" value="TDX20866.1"/>
    <property type="molecule type" value="Genomic_DNA"/>
</dbReference>
<sequence length="238" mass="27075">MDQPSNSDADGRGCVKTPISRIWREQFPQRPVCGGRSQNEILPLFLLENVVSGSTMPDRVFTQPRPFPDIRRPNWHHGAASSNRSFAARARKTIWCRCAGLSLRSAFLAHRQAERQISRIHRRWNDCVRNRCAPRCAQDLTVGRNLTILQSDSVDVEPGASVHERIWNRPRNDYAVVDSDFGGTHADFSLRLDYHNDYRDDVARRVGRGIRRQCAFCSGHSSLCRPARRPCRAPGSVE</sequence>
<protein>
    <submittedName>
        <fullName evidence="1">Uncharacterized protein</fullName>
    </submittedName>
</protein>
<reference evidence="1 2" key="1">
    <citation type="submission" date="2019-03" db="EMBL/GenBank/DDBJ databases">
        <title>Genomic Encyclopedia of Type Strains, Phase IV (KMG-IV): sequencing the most valuable type-strain genomes for metagenomic binning, comparative biology and taxonomic classification.</title>
        <authorList>
            <person name="Goeker M."/>
        </authorList>
    </citation>
    <scope>NUCLEOTIDE SEQUENCE [LARGE SCALE GENOMIC DNA]</scope>
    <source>
        <strain evidence="1 2">JA181</strain>
    </source>
</reference>
<dbReference type="AlphaFoldDB" id="A0A4R8F6D1"/>
<name>A0A4R8F6D1_9RHOB</name>
<dbReference type="Proteomes" id="UP000295484">
    <property type="component" value="Unassembled WGS sequence"/>
</dbReference>
<gene>
    <name evidence="1" type="ORF">EV657_1508</name>
</gene>